<dbReference type="AlphaFoldDB" id="A0A1N7QGP8"/>
<sequence length="170" mass="20253">MNITDRYKFEENGSEISFMPNYSSLSTLIGWLVLGIIVLPAIMYYFMDQMSGDAFRVVFAIWIVCMGYLLFDLFFRVPVKFIFDKSERCIYKKWMLSRKIMTFDEMAYFINEERGGYYYSIGKKRNQFVKNYRISNYFSGSKKSVEREDEYIKEILCPILIAVGIPFNER</sequence>
<keyword evidence="3" id="KW-1185">Reference proteome</keyword>
<evidence type="ECO:0000256" key="1">
    <source>
        <dbReference type="SAM" id="Phobius"/>
    </source>
</evidence>
<proteinExistence type="predicted"/>
<protein>
    <submittedName>
        <fullName evidence="2">Uncharacterized protein</fullName>
    </submittedName>
</protein>
<accession>A0A1N7QGP8</accession>
<feature type="transmembrane region" description="Helical" evidence="1">
    <location>
        <begin position="54"/>
        <end position="75"/>
    </location>
</feature>
<organism evidence="2 3">
    <name type="scientific">Chryseobacterium ureilyticum</name>
    <dbReference type="NCBI Taxonomy" id="373668"/>
    <lineage>
        <taxon>Bacteria</taxon>
        <taxon>Pseudomonadati</taxon>
        <taxon>Bacteroidota</taxon>
        <taxon>Flavobacteriia</taxon>
        <taxon>Flavobacteriales</taxon>
        <taxon>Weeksellaceae</taxon>
        <taxon>Chryseobacterium group</taxon>
        <taxon>Chryseobacterium</taxon>
    </lineage>
</organism>
<reference evidence="3" key="1">
    <citation type="submission" date="2017-01" db="EMBL/GenBank/DDBJ databases">
        <authorList>
            <person name="Varghese N."/>
            <person name="Submissions S."/>
        </authorList>
    </citation>
    <scope>NUCLEOTIDE SEQUENCE [LARGE SCALE GENOMIC DNA]</scope>
    <source>
        <strain evidence="3">DSM 18017</strain>
    </source>
</reference>
<keyword evidence="1" id="KW-0812">Transmembrane</keyword>
<gene>
    <name evidence="2" type="ORF">SAMN05421786_109146</name>
</gene>
<feature type="transmembrane region" description="Helical" evidence="1">
    <location>
        <begin position="28"/>
        <end position="47"/>
    </location>
</feature>
<evidence type="ECO:0000313" key="2">
    <source>
        <dbReference type="EMBL" id="SIT21677.1"/>
    </source>
</evidence>
<name>A0A1N7QGP8_9FLAO</name>
<dbReference type="Proteomes" id="UP000186744">
    <property type="component" value="Unassembled WGS sequence"/>
</dbReference>
<dbReference type="EMBL" id="FTOL01000009">
    <property type="protein sequence ID" value="SIT21677.1"/>
    <property type="molecule type" value="Genomic_DNA"/>
</dbReference>
<evidence type="ECO:0000313" key="3">
    <source>
        <dbReference type="Proteomes" id="UP000186744"/>
    </source>
</evidence>
<keyword evidence="1" id="KW-1133">Transmembrane helix</keyword>
<dbReference type="RefSeq" id="WP_228409047.1">
    <property type="nucleotide sequence ID" value="NZ_FTOL01000009.1"/>
</dbReference>
<dbReference type="STRING" id="373668.SAMN05421786_109146"/>
<keyword evidence="1" id="KW-0472">Membrane</keyword>